<dbReference type="Pfam" id="PF02492">
    <property type="entry name" value="cobW"/>
    <property type="match status" value="1"/>
</dbReference>
<evidence type="ECO:0000313" key="2">
    <source>
        <dbReference type="EMBL" id="QHQ63857.1"/>
    </source>
</evidence>
<dbReference type="GO" id="GO:0005737">
    <property type="term" value="C:cytoplasm"/>
    <property type="evidence" value="ECO:0007669"/>
    <property type="project" value="TreeGrafter"/>
</dbReference>
<protein>
    <recommendedName>
        <fullName evidence="1">CobW/HypB/UreG nucleotide-binding domain-containing protein</fullName>
    </recommendedName>
</protein>
<dbReference type="KEGG" id="anr:Ana3638_22125"/>
<dbReference type="InterPro" id="IPR051316">
    <property type="entry name" value="Zinc-reg_GTPase_activator"/>
</dbReference>
<dbReference type="PANTHER" id="PTHR13748">
    <property type="entry name" value="COBW-RELATED"/>
    <property type="match status" value="1"/>
</dbReference>
<name>A0A6P1TTY4_9FIRM</name>
<gene>
    <name evidence="2" type="ORF">Ana3638_22125</name>
</gene>
<dbReference type="AlphaFoldDB" id="A0A6P1TTY4"/>
<dbReference type="PANTHER" id="PTHR13748:SF62">
    <property type="entry name" value="COBW DOMAIN-CONTAINING PROTEIN"/>
    <property type="match status" value="1"/>
</dbReference>
<dbReference type="InterPro" id="IPR003495">
    <property type="entry name" value="CobW/HypB/UreG_nucleotide-bd"/>
</dbReference>
<dbReference type="RefSeq" id="WP_161840664.1">
    <property type="nucleotide sequence ID" value="NZ_CP048000.1"/>
</dbReference>
<keyword evidence="3" id="KW-1185">Reference proteome</keyword>
<proteinExistence type="predicted"/>
<sequence>MINEFGSIGIDGRLIEKEGIELIEINNGSIFCSCLKGSFVKALIELSKSDIDLLLIENSGMADPSNMHQILDELKNKTYRSLNYKGAVCIVDSVNFLKLVRVLAPVQNQIASSNFIIINKIDKADQSMVMEIEKKIHGINLSAFIYKTIYSEVPIPVLEEKLIDNGYLGETSNRTSNRPATYSLESDEIFMEEKIKKFIQIIENYSFRIKGFMKKSNNGWWQVDVVDGDVKIFEAEPGIKDILTTSKLAIVGKNTAGFKKEILNAWESVFDKKPMIYNDFDGCQINIQKKRRSSHEFKTVSIRCSL</sequence>
<dbReference type="SUPFAM" id="SSF52540">
    <property type="entry name" value="P-loop containing nucleoside triphosphate hydrolases"/>
    <property type="match status" value="1"/>
</dbReference>
<feature type="domain" description="CobW/HypB/UreG nucleotide-binding" evidence="1">
    <location>
        <begin position="2"/>
        <end position="143"/>
    </location>
</feature>
<dbReference type="Proteomes" id="UP000464314">
    <property type="component" value="Chromosome"/>
</dbReference>
<accession>A0A6P1TTY4</accession>
<dbReference type="Gene3D" id="3.40.50.300">
    <property type="entry name" value="P-loop containing nucleotide triphosphate hydrolases"/>
    <property type="match status" value="1"/>
</dbReference>
<reference evidence="2 3" key="1">
    <citation type="submission" date="2020-01" db="EMBL/GenBank/DDBJ databases">
        <title>Genome analysis of Anaerocolumna sp. CBA3638.</title>
        <authorList>
            <person name="Kim J."/>
            <person name="Roh S.W."/>
        </authorList>
    </citation>
    <scope>NUCLEOTIDE SEQUENCE [LARGE SCALE GENOMIC DNA]</scope>
    <source>
        <strain evidence="2 3">CBA3638</strain>
    </source>
</reference>
<evidence type="ECO:0000259" key="1">
    <source>
        <dbReference type="Pfam" id="PF02492"/>
    </source>
</evidence>
<dbReference type="InterPro" id="IPR027417">
    <property type="entry name" value="P-loop_NTPase"/>
</dbReference>
<organism evidence="2 3">
    <name type="scientific">Anaerocolumna sedimenticola</name>
    <dbReference type="NCBI Taxonomy" id="2696063"/>
    <lineage>
        <taxon>Bacteria</taxon>
        <taxon>Bacillati</taxon>
        <taxon>Bacillota</taxon>
        <taxon>Clostridia</taxon>
        <taxon>Lachnospirales</taxon>
        <taxon>Lachnospiraceae</taxon>
        <taxon>Anaerocolumna</taxon>
    </lineage>
</organism>
<dbReference type="EMBL" id="CP048000">
    <property type="protein sequence ID" value="QHQ63857.1"/>
    <property type="molecule type" value="Genomic_DNA"/>
</dbReference>
<evidence type="ECO:0000313" key="3">
    <source>
        <dbReference type="Proteomes" id="UP000464314"/>
    </source>
</evidence>